<organism evidence="2 3">
    <name type="scientific">Halteria grandinella</name>
    <dbReference type="NCBI Taxonomy" id="5974"/>
    <lineage>
        <taxon>Eukaryota</taxon>
        <taxon>Sar</taxon>
        <taxon>Alveolata</taxon>
        <taxon>Ciliophora</taxon>
        <taxon>Intramacronucleata</taxon>
        <taxon>Spirotrichea</taxon>
        <taxon>Stichotrichia</taxon>
        <taxon>Sporadotrichida</taxon>
        <taxon>Halteriidae</taxon>
        <taxon>Halteria</taxon>
    </lineage>
</organism>
<protein>
    <submittedName>
        <fullName evidence="2">Uncharacterized protein</fullName>
    </submittedName>
</protein>
<evidence type="ECO:0000256" key="1">
    <source>
        <dbReference type="SAM" id="Phobius"/>
    </source>
</evidence>
<name>A0A8J8NV16_HALGN</name>
<keyword evidence="1" id="KW-1133">Transmembrane helix</keyword>
<dbReference type="AlphaFoldDB" id="A0A8J8NV16"/>
<keyword evidence="1" id="KW-0812">Transmembrane</keyword>
<comment type="caution">
    <text evidence="2">The sequence shown here is derived from an EMBL/GenBank/DDBJ whole genome shotgun (WGS) entry which is preliminary data.</text>
</comment>
<gene>
    <name evidence="2" type="ORF">FGO68_gene4366</name>
</gene>
<accession>A0A8J8NV16</accession>
<sequence length="66" mass="7312">MGYMIYFLISVVGWVVAMIGSLWGEGGISMLSFVYWVDLDGNERGVASEMVKTTFGGDCGLLYQYQ</sequence>
<dbReference type="Proteomes" id="UP000785679">
    <property type="component" value="Unassembled WGS sequence"/>
</dbReference>
<dbReference type="EMBL" id="RRYP01005878">
    <property type="protein sequence ID" value="TNV81658.1"/>
    <property type="molecule type" value="Genomic_DNA"/>
</dbReference>
<reference evidence="2" key="1">
    <citation type="submission" date="2019-06" db="EMBL/GenBank/DDBJ databases">
        <authorList>
            <person name="Zheng W."/>
        </authorList>
    </citation>
    <scope>NUCLEOTIDE SEQUENCE</scope>
    <source>
        <strain evidence="2">QDHG01</strain>
    </source>
</reference>
<feature type="transmembrane region" description="Helical" evidence="1">
    <location>
        <begin position="6"/>
        <end position="24"/>
    </location>
</feature>
<keyword evidence="1" id="KW-0472">Membrane</keyword>
<evidence type="ECO:0000313" key="3">
    <source>
        <dbReference type="Proteomes" id="UP000785679"/>
    </source>
</evidence>
<evidence type="ECO:0000313" key="2">
    <source>
        <dbReference type="EMBL" id="TNV81658.1"/>
    </source>
</evidence>
<proteinExistence type="predicted"/>
<keyword evidence="3" id="KW-1185">Reference proteome</keyword>